<dbReference type="OrthoDB" id="7846848at2"/>
<dbReference type="InterPro" id="IPR036388">
    <property type="entry name" value="WH-like_DNA-bd_sf"/>
</dbReference>
<dbReference type="Proteomes" id="UP000199239">
    <property type="component" value="Unassembled WGS sequence"/>
</dbReference>
<name>A0A1I6UKQ9_9RHOB</name>
<organism evidence="2 3">
    <name type="scientific">Sulfitobacter marinus</name>
    <dbReference type="NCBI Taxonomy" id="394264"/>
    <lineage>
        <taxon>Bacteria</taxon>
        <taxon>Pseudomonadati</taxon>
        <taxon>Pseudomonadota</taxon>
        <taxon>Alphaproteobacteria</taxon>
        <taxon>Rhodobacterales</taxon>
        <taxon>Roseobacteraceae</taxon>
        <taxon>Sulfitobacter</taxon>
    </lineage>
</organism>
<evidence type="ECO:0000259" key="1">
    <source>
        <dbReference type="Pfam" id="PF12728"/>
    </source>
</evidence>
<evidence type="ECO:0000313" key="3">
    <source>
        <dbReference type="Proteomes" id="UP000199239"/>
    </source>
</evidence>
<feature type="domain" description="Helix-turn-helix" evidence="1">
    <location>
        <begin position="1"/>
        <end position="39"/>
    </location>
</feature>
<gene>
    <name evidence="2" type="ORF">SAMN04488040_2803</name>
</gene>
<dbReference type="RefSeq" id="WP_093916956.1">
    <property type="nucleotide sequence ID" value="NZ_FPAJ01000004.1"/>
</dbReference>
<protein>
    <submittedName>
        <fullName evidence="2">DNA binding domain-containing protein, excisionase family</fullName>
    </submittedName>
</protein>
<dbReference type="STRING" id="394264.SAMN04488040_2803"/>
<evidence type="ECO:0000313" key="2">
    <source>
        <dbReference type="EMBL" id="SFT01988.1"/>
    </source>
</evidence>
<dbReference type="AlphaFoldDB" id="A0A1I6UKQ9"/>
<dbReference type="SUPFAM" id="SSF46955">
    <property type="entry name" value="Putative DNA-binding domain"/>
    <property type="match status" value="1"/>
</dbReference>
<keyword evidence="3" id="KW-1185">Reference proteome</keyword>
<proteinExistence type="predicted"/>
<dbReference type="Gene3D" id="1.10.10.10">
    <property type="entry name" value="Winged helix-like DNA-binding domain superfamily/Winged helix DNA-binding domain"/>
    <property type="match status" value="1"/>
</dbReference>
<dbReference type="InterPro" id="IPR009061">
    <property type="entry name" value="DNA-bd_dom_put_sf"/>
</dbReference>
<reference evidence="3" key="1">
    <citation type="submission" date="2016-10" db="EMBL/GenBank/DDBJ databases">
        <authorList>
            <person name="Varghese N."/>
            <person name="Submissions S."/>
        </authorList>
    </citation>
    <scope>NUCLEOTIDE SEQUENCE [LARGE SCALE GENOMIC DNA]</scope>
    <source>
        <strain evidence="3">DSM 23422</strain>
    </source>
</reference>
<accession>A0A1I6UKQ9</accession>
<dbReference type="Pfam" id="PF12728">
    <property type="entry name" value="HTH_17"/>
    <property type="match status" value="1"/>
</dbReference>
<sequence>MLTVEQVSKHFNLSCATIRRKAAEKDINAIRIGREYRFEWVDLWSCESAKMPRASNSTRYKENLLTKSEIATNFQVSVRTVERWIVNGMPTRNVFSNVRCNPHDVTEWHLGRGVAVRDSWWQQ</sequence>
<dbReference type="InterPro" id="IPR041657">
    <property type="entry name" value="HTH_17"/>
</dbReference>
<dbReference type="EMBL" id="FPAJ01000004">
    <property type="protein sequence ID" value="SFT01988.1"/>
    <property type="molecule type" value="Genomic_DNA"/>
</dbReference>